<dbReference type="Proteomes" id="UP001359485">
    <property type="component" value="Unassembled WGS sequence"/>
</dbReference>
<organism evidence="2 3">
    <name type="scientific">Polyplax serrata</name>
    <name type="common">Common mouse louse</name>
    <dbReference type="NCBI Taxonomy" id="468196"/>
    <lineage>
        <taxon>Eukaryota</taxon>
        <taxon>Metazoa</taxon>
        <taxon>Ecdysozoa</taxon>
        <taxon>Arthropoda</taxon>
        <taxon>Hexapoda</taxon>
        <taxon>Insecta</taxon>
        <taxon>Pterygota</taxon>
        <taxon>Neoptera</taxon>
        <taxon>Paraneoptera</taxon>
        <taxon>Psocodea</taxon>
        <taxon>Troctomorpha</taxon>
        <taxon>Phthiraptera</taxon>
        <taxon>Anoplura</taxon>
        <taxon>Polyplacidae</taxon>
        <taxon>Polyplax</taxon>
    </lineage>
</organism>
<name>A0ABR1AUN7_POLSC</name>
<evidence type="ECO:0000256" key="1">
    <source>
        <dbReference type="SAM" id="MobiDB-lite"/>
    </source>
</evidence>
<sequence>MNFTDIKKKGSEEQARGFPQGGRGDDTVTKKKTVQVAIRKVKCKCQGVRKSPEERSRSGDGAGCDYPK</sequence>
<feature type="compositionally biased region" description="Basic and acidic residues" evidence="1">
    <location>
        <begin position="1"/>
        <end position="15"/>
    </location>
</feature>
<accession>A0ABR1AUN7</accession>
<protein>
    <submittedName>
        <fullName evidence="2">Uncharacterized protein</fullName>
    </submittedName>
</protein>
<evidence type="ECO:0000313" key="2">
    <source>
        <dbReference type="EMBL" id="KAK6627660.1"/>
    </source>
</evidence>
<dbReference type="EMBL" id="JAWJWF010000045">
    <property type="protein sequence ID" value="KAK6627660.1"/>
    <property type="molecule type" value="Genomic_DNA"/>
</dbReference>
<proteinExistence type="predicted"/>
<reference evidence="2 3" key="1">
    <citation type="submission" date="2023-09" db="EMBL/GenBank/DDBJ databases">
        <title>Genomes of two closely related lineages of the louse Polyplax serrata with different host specificities.</title>
        <authorList>
            <person name="Martinu J."/>
            <person name="Tarabai H."/>
            <person name="Stefka J."/>
            <person name="Hypsa V."/>
        </authorList>
    </citation>
    <scope>NUCLEOTIDE SEQUENCE [LARGE SCALE GENOMIC DNA]</scope>
    <source>
        <strain evidence="2">98ZLc_SE</strain>
    </source>
</reference>
<gene>
    <name evidence="2" type="ORF">RUM44_010139</name>
</gene>
<feature type="region of interest" description="Disordered" evidence="1">
    <location>
        <begin position="1"/>
        <end position="30"/>
    </location>
</feature>
<keyword evidence="3" id="KW-1185">Reference proteome</keyword>
<feature type="region of interest" description="Disordered" evidence="1">
    <location>
        <begin position="47"/>
        <end position="68"/>
    </location>
</feature>
<comment type="caution">
    <text evidence="2">The sequence shown here is derived from an EMBL/GenBank/DDBJ whole genome shotgun (WGS) entry which is preliminary data.</text>
</comment>
<evidence type="ECO:0000313" key="3">
    <source>
        <dbReference type="Proteomes" id="UP001359485"/>
    </source>
</evidence>